<evidence type="ECO:0000256" key="3">
    <source>
        <dbReference type="ARBA" id="ARBA00022833"/>
    </source>
</evidence>
<evidence type="ECO:0000256" key="2">
    <source>
        <dbReference type="ARBA" id="ARBA00022771"/>
    </source>
</evidence>
<keyword evidence="3 4" id="KW-0862">Zinc</keyword>
<dbReference type="SMART" id="SM00356">
    <property type="entry name" value="ZnF_C3H1"/>
    <property type="match status" value="1"/>
</dbReference>
<dbReference type="InterPro" id="IPR000210">
    <property type="entry name" value="BTB/POZ_dom"/>
</dbReference>
<dbReference type="Proteomes" id="UP000241769">
    <property type="component" value="Unassembled WGS sequence"/>
</dbReference>
<dbReference type="InParanoid" id="A0A2P6P0D7"/>
<feature type="domain" description="C3H1-type" evidence="7">
    <location>
        <begin position="657"/>
        <end position="684"/>
    </location>
</feature>
<evidence type="ECO:0000313" key="9">
    <source>
        <dbReference type="Proteomes" id="UP000241769"/>
    </source>
</evidence>
<feature type="zinc finger region" description="C3H1-type" evidence="4">
    <location>
        <begin position="657"/>
        <end position="684"/>
    </location>
</feature>
<dbReference type="Pfam" id="PF00651">
    <property type="entry name" value="BTB"/>
    <property type="match status" value="1"/>
</dbReference>
<dbReference type="GO" id="GO:0022857">
    <property type="term" value="F:transmembrane transporter activity"/>
    <property type="evidence" value="ECO:0007669"/>
    <property type="project" value="InterPro"/>
</dbReference>
<dbReference type="SUPFAM" id="SSF54695">
    <property type="entry name" value="POZ domain"/>
    <property type="match status" value="1"/>
</dbReference>
<name>A0A2P6P0D7_9EUKA</name>
<dbReference type="Gene3D" id="3.30.710.10">
    <property type="entry name" value="Potassium Channel Kv1.1, Chain A"/>
    <property type="match status" value="1"/>
</dbReference>
<dbReference type="SUPFAM" id="SSF103473">
    <property type="entry name" value="MFS general substrate transporter"/>
    <property type="match status" value="1"/>
</dbReference>
<organism evidence="8 9">
    <name type="scientific">Planoprotostelium fungivorum</name>
    <dbReference type="NCBI Taxonomy" id="1890364"/>
    <lineage>
        <taxon>Eukaryota</taxon>
        <taxon>Amoebozoa</taxon>
        <taxon>Evosea</taxon>
        <taxon>Variosea</taxon>
        <taxon>Cavosteliida</taxon>
        <taxon>Cavosteliaceae</taxon>
        <taxon>Planoprotostelium</taxon>
    </lineage>
</organism>
<keyword evidence="9" id="KW-1185">Reference proteome</keyword>
<reference evidence="8 9" key="1">
    <citation type="journal article" date="2018" name="Genome Biol. Evol.">
        <title>Multiple Roots of Fruiting Body Formation in Amoebozoa.</title>
        <authorList>
            <person name="Hillmann F."/>
            <person name="Forbes G."/>
            <person name="Novohradska S."/>
            <person name="Ferling I."/>
            <person name="Riege K."/>
            <person name="Groth M."/>
            <person name="Westermann M."/>
            <person name="Marz M."/>
            <person name="Spaller T."/>
            <person name="Winckler T."/>
            <person name="Schaap P."/>
            <person name="Glockner G."/>
        </authorList>
    </citation>
    <scope>NUCLEOTIDE SEQUENCE [LARGE SCALE GENOMIC DNA]</scope>
    <source>
        <strain evidence="8 9">Jena</strain>
    </source>
</reference>
<evidence type="ECO:0000256" key="1">
    <source>
        <dbReference type="ARBA" id="ARBA00022723"/>
    </source>
</evidence>
<evidence type="ECO:0000259" key="6">
    <source>
        <dbReference type="PROSITE" id="PS50097"/>
    </source>
</evidence>
<feature type="transmembrane region" description="Helical" evidence="5">
    <location>
        <begin position="32"/>
        <end position="59"/>
    </location>
</feature>
<dbReference type="PROSITE" id="PS50097">
    <property type="entry name" value="BTB"/>
    <property type="match status" value="1"/>
</dbReference>
<feature type="transmembrane region" description="Helical" evidence="5">
    <location>
        <begin position="96"/>
        <end position="117"/>
    </location>
</feature>
<dbReference type="InterPro" id="IPR011701">
    <property type="entry name" value="MFS"/>
</dbReference>
<keyword evidence="5" id="KW-0812">Transmembrane</keyword>
<dbReference type="EMBL" id="MDYQ01000002">
    <property type="protein sequence ID" value="PRP89647.1"/>
    <property type="molecule type" value="Genomic_DNA"/>
</dbReference>
<dbReference type="InterPro" id="IPR011333">
    <property type="entry name" value="SKP1/BTB/POZ_sf"/>
</dbReference>
<feature type="transmembrane region" description="Helical" evidence="5">
    <location>
        <begin position="65"/>
        <end position="84"/>
    </location>
</feature>
<protein>
    <submittedName>
        <fullName evidence="8">Drug resistance transporter</fullName>
    </submittedName>
</protein>
<dbReference type="Gene3D" id="1.20.1250.20">
    <property type="entry name" value="MFS general substrate transporter like domains"/>
    <property type="match status" value="1"/>
</dbReference>
<dbReference type="GO" id="GO:0008270">
    <property type="term" value="F:zinc ion binding"/>
    <property type="evidence" value="ECO:0007669"/>
    <property type="project" value="UniProtKB-KW"/>
</dbReference>
<dbReference type="AlphaFoldDB" id="A0A2P6P0D7"/>
<proteinExistence type="predicted"/>
<dbReference type="CDD" id="cd18186">
    <property type="entry name" value="BTB_POZ_ZBTB_KLHL-like"/>
    <property type="match status" value="1"/>
</dbReference>
<dbReference type="Pfam" id="PF00642">
    <property type="entry name" value="zf-CCCH"/>
    <property type="match status" value="1"/>
</dbReference>
<dbReference type="PANTHER" id="PTHR24413">
    <property type="entry name" value="SPECKLE-TYPE POZ PROTEIN"/>
    <property type="match status" value="1"/>
</dbReference>
<feature type="domain" description="BTB" evidence="6">
    <location>
        <begin position="389"/>
        <end position="453"/>
    </location>
</feature>
<dbReference type="OrthoDB" id="10249567at2759"/>
<evidence type="ECO:0000259" key="7">
    <source>
        <dbReference type="PROSITE" id="PS50103"/>
    </source>
</evidence>
<keyword evidence="5" id="KW-0472">Membrane</keyword>
<dbReference type="SMART" id="SM00225">
    <property type="entry name" value="BTB"/>
    <property type="match status" value="1"/>
</dbReference>
<keyword evidence="5" id="KW-1133">Transmembrane helix</keyword>
<comment type="caution">
    <text evidence="8">The sequence shown here is derived from an EMBL/GenBank/DDBJ whole genome shotgun (WGS) entry which is preliminary data.</text>
</comment>
<dbReference type="SUPFAM" id="SSF90229">
    <property type="entry name" value="CCCH zinc finger"/>
    <property type="match status" value="1"/>
</dbReference>
<evidence type="ECO:0000256" key="5">
    <source>
        <dbReference type="SAM" id="Phobius"/>
    </source>
</evidence>
<dbReference type="InterPro" id="IPR036259">
    <property type="entry name" value="MFS_trans_sf"/>
</dbReference>
<dbReference type="PROSITE" id="PS50103">
    <property type="entry name" value="ZF_C3H1"/>
    <property type="match status" value="1"/>
</dbReference>
<dbReference type="Gene3D" id="4.10.1000.10">
    <property type="entry name" value="Zinc finger, CCCH-type"/>
    <property type="match status" value="1"/>
</dbReference>
<dbReference type="InterPro" id="IPR000571">
    <property type="entry name" value="Znf_CCCH"/>
</dbReference>
<evidence type="ECO:0000313" key="8">
    <source>
        <dbReference type="EMBL" id="PRP89647.1"/>
    </source>
</evidence>
<dbReference type="Pfam" id="PF07690">
    <property type="entry name" value="MFS_1"/>
    <property type="match status" value="1"/>
</dbReference>
<sequence length="690" mass="79488">MGSNALEIEEMTELNIDDVNPPRSWRDPGMQYAGLILLLYLLAFAGVNPFMPSIVASFFSRASLYLGWMVSLNNVTTLLTGPLIGVVSDRYGRKPVLLFSAIGLVVSILGLWLGLLFGSEALEASDREKTRNYSFVGATFGPIDTSPSLRTHISPEKAHMKLILKLLDWLYTVQDISKIKDLQIFNKAMPHSGHYETRWRQEYLPNLGQFFSLNQLVHPDSVTFAWTVVPCISREVIASQPQIERHLRKITVDDVVQHLTHLTIRVISKYGTDDRMCETLYREITNSLDWIVKNRRPADSNKLRSLRFVHNVTHGIWMTPDQIDFNINTEDEDAFVVRLPEYLEPYKLLMEQCGASRSSASLSIKIYPPARPNPAVYNFSEYFMKREMADAFYVWENRELPAHKIILANHSAVFKRQFESFNDRRMMLESEEHFVAMEKILKYLYTGIMDDPHQEFGAILELSRRYMLQAVQKEMEIAMFPRCAQLSIDNLLHLFGYAREFKMDALGRYTRALLDAKKDVIMRKDKGELVYVEHSTLVEIFGSQFAKEVEVVAKKKGLQCDPKKCNFRVDEELAGLPKEDPPMRELNMVPLKTEAKMEEIAPAPTVRTAPRNFHNDANVQPRQQVPQQKVPVKKAVAPAVLFEFAARKQQDVTQVRGYKTKNCTYFLKGKCVREDDCTYIHDKQKKKFYK</sequence>
<keyword evidence="2 4" id="KW-0863">Zinc-finger</keyword>
<evidence type="ECO:0000256" key="4">
    <source>
        <dbReference type="PROSITE-ProRule" id="PRU00723"/>
    </source>
</evidence>
<accession>A0A2P6P0D7</accession>
<dbReference type="InterPro" id="IPR036855">
    <property type="entry name" value="Znf_CCCH_sf"/>
</dbReference>
<keyword evidence="1 4" id="KW-0479">Metal-binding</keyword>
<gene>
    <name evidence="8" type="ORF">PROFUN_00911</name>
</gene>